<evidence type="ECO:0000313" key="4">
    <source>
        <dbReference type="Proteomes" id="UP001226160"/>
    </source>
</evidence>
<proteinExistence type="predicted"/>
<dbReference type="Proteomes" id="UP001243856">
    <property type="component" value="Unassembled WGS sequence"/>
</dbReference>
<gene>
    <name evidence="2" type="ORF">QPX45_02580</name>
    <name evidence="3" type="ORF">QPX54_08525</name>
</gene>
<evidence type="ECO:0000313" key="3">
    <source>
        <dbReference type="EMBL" id="MDK4326544.1"/>
    </source>
</evidence>
<keyword evidence="5" id="KW-1185">Reference proteome</keyword>
<evidence type="ECO:0000313" key="2">
    <source>
        <dbReference type="EMBL" id="MDK4300144.1"/>
    </source>
</evidence>
<protein>
    <submittedName>
        <fullName evidence="3">Uncharacterized protein</fullName>
    </submittedName>
</protein>
<evidence type="ECO:0000313" key="5">
    <source>
        <dbReference type="Proteomes" id="UP001243856"/>
    </source>
</evidence>
<sequence length="71" mass="7822">MPQWGTPNWIPADGSGISRRDRQGGSYEAYIPDTLSDASLVIPAELAQKAAEIERSIIALGRRETYKCFVP</sequence>
<comment type="caution">
    <text evidence="3">The sequence shown here is derived from an EMBL/GenBank/DDBJ whole genome shotgun (WGS) entry which is preliminary data.</text>
</comment>
<dbReference type="AlphaFoldDB" id="A0AAP4F8C0"/>
<dbReference type="Proteomes" id="UP001226160">
    <property type="component" value="Unassembled WGS sequence"/>
</dbReference>
<dbReference type="EMBL" id="JASNVK010000003">
    <property type="protein sequence ID" value="MDK4300144.1"/>
    <property type="molecule type" value="Genomic_DNA"/>
</dbReference>
<reference evidence="3 5" key="1">
    <citation type="submission" date="2023-05" db="EMBL/GenBank/DDBJ databases">
        <title>Metabolic capabilities are highly conserved among human nasal-associated Corynebacterium species in pangenomic analyses.</title>
        <authorList>
            <person name="Tran T.H."/>
            <person name="Roberts A.Q."/>
            <person name="Escapa I.F."/>
            <person name="Gao W."/>
            <person name="Conlan S."/>
            <person name="Kong H."/>
            <person name="Segre J.A."/>
            <person name="Kelly M.S."/>
            <person name="Lemon K.P."/>
        </authorList>
    </citation>
    <scope>NUCLEOTIDE SEQUENCE</scope>
    <source>
        <strain evidence="3">KPL2654</strain>
        <strain evidence="2 5">KPL2811</strain>
    </source>
</reference>
<dbReference type="EMBL" id="JASNVP010000007">
    <property type="protein sequence ID" value="MDK4326544.1"/>
    <property type="molecule type" value="Genomic_DNA"/>
</dbReference>
<feature type="region of interest" description="Disordered" evidence="1">
    <location>
        <begin position="1"/>
        <end position="23"/>
    </location>
</feature>
<name>A0AAP4F8C0_9CORY</name>
<organism evidence="3 4">
    <name type="scientific">Corynebacterium propinquum</name>
    <dbReference type="NCBI Taxonomy" id="43769"/>
    <lineage>
        <taxon>Bacteria</taxon>
        <taxon>Bacillati</taxon>
        <taxon>Actinomycetota</taxon>
        <taxon>Actinomycetes</taxon>
        <taxon>Mycobacteriales</taxon>
        <taxon>Corynebacteriaceae</taxon>
        <taxon>Corynebacterium</taxon>
    </lineage>
</organism>
<evidence type="ECO:0000256" key="1">
    <source>
        <dbReference type="SAM" id="MobiDB-lite"/>
    </source>
</evidence>
<accession>A0AAP4F8C0</accession>